<feature type="transmembrane region" description="Helical" evidence="1">
    <location>
        <begin position="228"/>
        <end position="246"/>
    </location>
</feature>
<sequence length="304" mass="35144">MSNMYTLKDINGGDHRLGNAYEQELEEKIRSVTAFNSEINDLTERLIKTLKREGTLAQKASFVDKIKIISLEVKVRELEGKLEDSKPDLIFHNLNEVGETIEDLTQTNPKVIDSLRLELERHDSSQKLPDWVNDNLKPLVYKLGFENKVMELDKRFARENILEDLQELLPQNEMVLKSGVPTETISQVESLPNQFVHSRPTNSEKYILKEEGVKQLGGAEAGSLISPLITYSFLTLLLIAIIWFIVKKIQNWWSAKSKEKGRYPTHKKYINREEVSDRTGIIPNYLPYEYWCKRDFSESSLDVN</sequence>
<dbReference type="EMBL" id="BLAL01000071">
    <property type="protein sequence ID" value="GES83552.1"/>
    <property type="molecule type" value="Genomic_DNA"/>
</dbReference>
<dbReference type="OrthoDB" id="2439020at2759"/>
<keyword evidence="1" id="KW-0472">Membrane</keyword>
<gene>
    <name evidence="2" type="ORF">RCL2_001070500</name>
</gene>
<dbReference type="Proteomes" id="UP000615446">
    <property type="component" value="Unassembled WGS sequence"/>
</dbReference>
<proteinExistence type="predicted"/>
<reference evidence="2" key="1">
    <citation type="submission" date="2019-10" db="EMBL/GenBank/DDBJ databases">
        <title>Conservation and host-specific expression of non-tandemly repeated heterogenous ribosome RNA gene in arbuscular mycorrhizal fungi.</title>
        <authorList>
            <person name="Maeda T."/>
            <person name="Kobayashi Y."/>
            <person name="Nakagawa T."/>
            <person name="Ezawa T."/>
            <person name="Yamaguchi K."/>
            <person name="Bino T."/>
            <person name="Nishimoto Y."/>
            <person name="Shigenobu S."/>
            <person name="Kawaguchi M."/>
        </authorList>
    </citation>
    <scope>NUCLEOTIDE SEQUENCE</scope>
    <source>
        <strain evidence="2">HR1</strain>
    </source>
</reference>
<keyword evidence="1" id="KW-1133">Transmembrane helix</keyword>
<accession>A0A8H3LD36</accession>
<evidence type="ECO:0000313" key="2">
    <source>
        <dbReference type="EMBL" id="GES83552.1"/>
    </source>
</evidence>
<evidence type="ECO:0000313" key="3">
    <source>
        <dbReference type="Proteomes" id="UP000615446"/>
    </source>
</evidence>
<dbReference type="AlphaFoldDB" id="A0A8H3LD36"/>
<keyword evidence="1" id="KW-0812">Transmembrane</keyword>
<organism evidence="2 3">
    <name type="scientific">Rhizophagus clarus</name>
    <dbReference type="NCBI Taxonomy" id="94130"/>
    <lineage>
        <taxon>Eukaryota</taxon>
        <taxon>Fungi</taxon>
        <taxon>Fungi incertae sedis</taxon>
        <taxon>Mucoromycota</taxon>
        <taxon>Glomeromycotina</taxon>
        <taxon>Glomeromycetes</taxon>
        <taxon>Glomerales</taxon>
        <taxon>Glomeraceae</taxon>
        <taxon>Rhizophagus</taxon>
    </lineage>
</organism>
<comment type="caution">
    <text evidence="2">The sequence shown here is derived from an EMBL/GenBank/DDBJ whole genome shotgun (WGS) entry which is preliminary data.</text>
</comment>
<evidence type="ECO:0000256" key="1">
    <source>
        <dbReference type="SAM" id="Phobius"/>
    </source>
</evidence>
<protein>
    <submittedName>
        <fullName evidence="2">Uncharacterized protein</fullName>
    </submittedName>
</protein>
<name>A0A8H3LD36_9GLOM</name>